<sequence>MRIAPLQFVTLDGVTQGPGSPDEETRHEATPNGLLPLEYETTGQAAQAAYEGVTAFIDQRP</sequence>
<dbReference type="Proteomes" id="UP000238312">
    <property type="component" value="Unassembled WGS sequence"/>
</dbReference>
<accession>A0A2T0N5W5</accession>
<gene>
    <name evidence="2" type="ORF">B0I32_104503</name>
</gene>
<protein>
    <submittedName>
        <fullName evidence="2">Uncharacterized protein</fullName>
    </submittedName>
</protein>
<evidence type="ECO:0000313" key="3">
    <source>
        <dbReference type="Proteomes" id="UP000238312"/>
    </source>
</evidence>
<reference evidence="2 3" key="1">
    <citation type="submission" date="2018-03" db="EMBL/GenBank/DDBJ databases">
        <title>Genomic Encyclopedia of Type Strains, Phase III (KMG-III): the genomes of soil and plant-associated and newly described type strains.</title>
        <authorList>
            <person name="Whitman W."/>
        </authorList>
    </citation>
    <scope>NUCLEOTIDE SEQUENCE [LARGE SCALE GENOMIC DNA]</scope>
    <source>
        <strain evidence="2 3">CGMCC 4.7104</strain>
    </source>
</reference>
<dbReference type="RefSeq" id="WP_106238088.1">
    <property type="nucleotide sequence ID" value="NZ_PVNG01000004.1"/>
</dbReference>
<dbReference type="AlphaFoldDB" id="A0A2T0N5W5"/>
<name>A0A2T0N5W5_9ACTN</name>
<keyword evidence="3" id="KW-1185">Reference proteome</keyword>
<comment type="caution">
    <text evidence="2">The sequence shown here is derived from an EMBL/GenBank/DDBJ whole genome shotgun (WGS) entry which is preliminary data.</text>
</comment>
<evidence type="ECO:0000256" key="1">
    <source>
        <dbReference type="SAM" id="MobiDB-lite"/>
    </source>
</evidence>
<feature type="region of interest" description="Disordered" evidence="1">
    <location>
        <begin position="9"/>
        <end position="29"/>
    </location>
</feature>
<organism evidence="2 3">
    <name type="scientific">Nonomuraea fuscirosea</name>
    <dbReference type="NCBI Taxonomy" id="1291556"/>
    <lineage>
        <taxon>Bacteria</taxon>
        <taxon>Bacillati</taxon>
        <taxon>Actinomycetota</taxon>
        <taxon>Actinomycetes</taxon>
        <taxon>Streptosporangiales</taxon>
        <taxon>Streptosporangiaceae</taxon>
        <taxon>Nonomuraea</taxon>
    </lineage>
</organism>
<evidence type="ECO:0000313" key="2">
    <source>
        <dbReference type="EMBL" id="PRX67746.1"/>
    </source>
</evidence>
<proteinExistence type="predicted"/>
<dbReference type="EMBL" id="PVNG01000004">
    <property type="protein sequence ID" value="PRX67746.1"/>
    <property type="molecule type" value="Genomic_DNA"/>
</dbReference>